<accession>A0ACC1NW95</accession>
<dbReference type="EMBL" id="JANJQO010000022">
    <property type="protein sequence ID" value="KAJ2983632.1"/>
    <property type="molecule type" value="Genomic_DNA"/>
</dbReference>
<comment type="caution">
    <text evidence="1">The sequence shown here is derived from an EMBL/GenBank/DDBJ whole genome shotgun (WGS) entry which is preliminary data.</text>
</comment>
<evidence type="ECO:0000313" key="1">
    <source>
        <dbReference type="EMBL" id="KAJ2983632.1"/>
    </source>
</evidence>
<keyword evidence="2" id="KW-1185">Reference proteome</keyword>
<name>A0ACC1NW95_9HYPO</name>
<protein>
    <submittedName>
        <fullName evidence="1">Uncharacterized protein</fullName>
    </submittedName>
</protein>
<organism evidence="1 2">
    <name type="scientific">Zarea fungicola</name>
    <dbReference type="NCBI Taxonomy" id="93591"/>
    <lineage>
        <taxon>Eukaryota</taxon>
        <taxon>Fungi</taxon>
        <taxon>Dikarya</taxon>
        <taxon>Ascomycota</taxon>
        <taxon>Pezizomycotina</taxon>
        <taxon>Sordariomycetes</taxon>
        <taxon>Hypocreomycetidae</taxon>
        <taxon>Hypocreales</taxon>
        <taxon>Cordycipitaceae</taxon>
        <taxon>Zarea</taxon>
    </lineage>
</organism>
<evidence type="ECO:0000313" key="2">
    <source>
        <dbReference type="Proteomes" id="UP001143910"/>
    </source>
</evidence>
<sequence length="526" mass="59639">MIADFISSLFGDFSNPFLSLVVWLTALWIAWYFWSFVLRPQVYKHEPPIYPYWIPFVGHLRSFVKDAGTLVKKAESHFGKGELFGVQIAGQKLYIITSAEATKHFYRNTTALNFTAFQLDTLKQFGMSAAGCALMRKSVDDHRKGRNQLNVDLIVDVHHRNLHSNATLDLIARPIVDFISSTLRNETLPQECVKSSMLNCDGEIVSLYKLCEEIILRANMTGFWGQDLLNIAPDLVSTTSTLDRCFHNLLLRMPRMLEPEVYNLRDKVLDYFNRYMDIPVESRQYVSPLIKELEQISRDLGLGQRDIAVYHLAWLLASNNNIHAACFWILVHLAQEPDLAARVREETASFVHSNFSDVGSIKDRLPNLAALWQEVLRFYGGPHTSGRHVQEDTIFEGKKLPRGASLLVATSTLHRDKALWGFDADQFVSDRFLRSPQLSKEANYRPFGGGVSYCSGRNLAFIEMATTVACLLDRFDIRAQPGIQQLPRPFKAAPLLGIVHVVEGDDMFVQLVPRAGKAVETEEVEN</sequence>
<dbReference type="Proteomes" id="UP001143910">
    <property type="component" value="Unassembled WGS sequence"/>
</dbReference>
<reference evidence="1" key="1">
    <citation type="submission" date="2022-08" db="EMBL/GenBank/DDBJ databases">
        <title>Genome Sequence of Lecanicillium fungicola.</title>
        <authorList>
            <person name="Buettner E."/>
        </authorList>
    </citation>
    <scope>NUCLEOTIDE SEQUENCE</scope>
    <source>
        <strain evidence="1">Babe33</strain>
    </source>
</reference>
<gene>
    <name evidence="1" type="ORF">NQ176_g545</name>
</gene>
<proteinExistence type="predicted"/>